<reference evidence="1 2" key="1">
    <citation type="submission" date="2016-10" db="EMBL/GenBank/DDBJ databases">
        <authorList>
            <person name="Cai Z."/>
        </authorList>
    </citation>
    <scope>NUCLEOTIDE SEQUENCE [LARGE SCALE GENOMIC DNA]</scope>
</reference>
<keyword evidence="2" id="KW-1185">Reference proteome</keyword>
<dbReference type="EMBL" id="FNXT01000521">
    <property type="protein sequence ID" value="SZX64959.1"/>
    <property type="molecule type" value="Genomic_DNA"/>
</dbReference>
<dbReference type="InterPro" id="IPR019721">
    <property type="entry name" value="NADH-UbQ_OxRdtase_su21_N"/>
</dbReference>
<accession>A0A383VJE4</accession>
<dbReference type="Pfam" id="PF10785">
    <property type="entry name" value="NADH-u_ox-rdase"/>
    <property type="match status" value="1"/>
</dbReference>
<gene>
    <name evidence="1" type="ORF">BQ4739_LOCUS5431</name>
</gene>
<dbReference type="PANTHER" id="PTHR34062">
    <property type="entry name" value="OXIDOREDUCTASE 21 KDA SUBUNIT, PUTATIVE (AFU_ORTHOLOGUE AFUA_4G04750)-RELATED"/>
    <property type="match status" value="1"/>
</dbReference>
<organism evidence="1 2">
    <name type="scientific">Tetradesmus obliquus</name>
    <name type="common">Green alga</name>
    <name type="synonym">Acutodesmus obliquus</name>
    <dbReference type="NCBI Taxonomy" id="3088"/>
    <lineage>
        <taxon>Eukaryota</taxon>
        <taxon>Viridiplantae</taxon>
        <taxon>Chlorophyta</taxon>
        <taxon>core chlorophytes</taxon>
        <taxon>Chlorophyceae</taxon>
        <taxon>CS clade</taxon>
        <taxon>Sphaeropleales</taxon>
        <taxon>Scenedesmaceae</taxon>
        <taxon>Tetradesmus</taxon>
    </lineage>
</organism>
<dbReference type="AlphaFoldDB" id="A0A383VJE4"/>
<dbReference type="PANTHER" id="PTHR34062:SF1">
    <property type="entry name" value="NADH-UBIQUINONE OXIDOREDUCTASE 21KDA SUBUNIT N-TERMINAL DOMAIN-CONTAINING PROTEIN"/>
    <property type="match status" value="1"/>
</dbReference>
<evidence type="ECO:0000313" key="1">
    <source>
        <dbReference type="EMBL" id="SZX64959.1"/>
    </source>
</evidence>
<dbReference type="STRING" id="3088.A0A383VJE4"/>
<sequence>MNEIHRINPPTSVVLSERKYPVITNEPSWSQIFAGLRSDDYKLLLQSTAIGAPIGYWIGSKSHATRQGMIVGMLMCGGAGLAQVVQVSAARLLGVLENEAEYKQFVERPGK</sequence>
<dbReference type="Proteomes" id="UP000256970">
    <property type="component" value="Unassembled WGS sequence"/>
</dbReference>
<proteinExistence type="predicted"/>
<name>A0A383VJE4_TETOB</name>
<evidence type="ECO:0000313" key="2">
    <source>
        <dbReference type="Proteomes" id="UP000256970"/>
    </source>
</evidence>
<dbReference type="OrthoDB" id="196140at2759"/>
<dbReference type="InterPro" id="IPR053229">
    <property type="entry name" value="NADH-Q_oxidrdct_subunit"/>
</dbReference>
<protein>
    <submittedName>
        <fullName evidence="1">Uncharacterized protein</fullName>
    </submittedName>
</protein>